<name>A0AA35XX33_9PROT</name>
<dbReference type="SUPFAM" id="SSF53474">
    <property type="entry name" value="alpha/beta-Hydrolases"/>
    <property type="match status" value="1"/>
</dbReference>
<dbReference type="Pfam" id="PF03583">
    <property type="entry name" value="LIP"/>
    <property type="match status" value="1"/>
</dbReference>
<organism evidence="1 2">
    <name type="scientific">Brytella acorum</name>
    <dbReference type="NCBI Taxonomy" id="2959299"/>
    <lineage>
        <taxon>Bacteria</taxon>
        <taxon>Pseudomonadati</taxon>
        <taxon>Pseudomonadota</taxon>
        <taxon>Alphaproteobacteria</taxon>
        <taxon>Acetobacterales</taxon>
        <taxon>Acetobacteraceae</taxon>
        <taxon>Brytella</taxon>
    </lineage>
</organism>
<keyword evidence="2" id="KW-1185">Reference proteome</keyword>
<dbReference type="InterPro" id="IPR005152">
    <property type="entry name" value="Lipase_secreted"/>
</dbReference>
<dbReference type="Gene3D" id="3.40.50.1820">
    <property type="entry name" value="alpha/beta hydrolase"/>
    <property type="match status" value="2"/>
</dbReference>
<sequence length="386" mass="40608">MSWAIALAVGLTGTLGGCEAPQVDAPLSFRPQPGALISVIPKENDFPGRSAVVTYYTTDVLVPAHMLTVTAMVFTPAGPPPVGGWPVMAWGDGMPGLADDCAPTATDVSRGPYGPYLLSWLKRGFAVIMTDQPRRGRPFYLNAREEGMSMLDAVRAVTTNDGRFSRRTVLAGHGPGAHAALSAAGMVAEYAPELRIGAVVVSGAPYWDSRSVAMLAGQVRGESGHQRDPELGELMLMGASLAAAMPTGDAARAFSPQARTVYQQAGTLCPVPFMALLATSGLTPATALTASAFEDLKPAFDWAAYPTLRIQAPVFFAIGGKDVQVPGAAQDRLAADLCRAGTRMRVRHDPDQNHMSALFVSSDEGMTFAQNALRGVEPGSDCAAFR</sequence>
<gene>
    <name evidence="1" type="ORF">LMG32879_000696</name>
</gene>
<proteinExistence type="predicted"/>
<dbReference type="AlphaFoldDB" id="A0AA35XX33"/>
<comment type="caution">
    <text evidence="1">The sequence shown here is derived from an EMBL/GenBank/DDBJ whole genome shotgun (WGS) entry which is preliminary data.</text>
</comment>
<dbReference type="EMBL" id="CATKSH010000003">
    <property type="protein sequence ID" value="CAI9119870.1"/>
    <property type="molecule type" value="Genomic_DNA"/>
</dbReference>
<dbReference type="PANTHER" id="PTHR34853:SF1">
    <property type="entry name" value="LIPASE 5"/>
    <property type="match status" value="1"/>
</dbReference>
<dbReference type="PANTHER" id="PTHR34853">
    <property type="match status" value="1"/>
</dbReference>
<dbReference type="GO" id="GO:0016042">
    <property type="term" value="P:lipid catabolic process"/>
    <property type="evidence" value="ECO:0007669"/>
    <property type="project" value="InterPro"/>
</dbReference>
<dbReference type="PIRSF" id="PIRSF029171">
    <property type="entry name" value="Esterase_LipA"/>
    <property type="match status" value="1"/>
</dbReference>
<dbReference type="GO" id="GO:0004806">
    <property type="term" value="F:triacylglycerol lipase activity"/>
    <property type="evidence" value="ECO:0007669"/>
    <property type="project" value="InterPro"/>
</dbReference>
<accession>A0AA35XX33</accession>
<evidence type="ECO:0000313" key="2">
    <source>
        <dbReference type="Proteomes" id="UP001176960"/>
    </source>
</evidence>
<dbReference type="Proteomes" id="UP001176960">
    <property type="component" value="Unassembled WGS sequence"/>
</dbReference>
<dbReference type="RefSeq" id="WP_289840889.1">
    <property type="nucleotide sequence ID" value="NZ_CATKSH010000003.1"/>
</dbReference>
<evidence type="ECO:0008006" key="3">
    <source>
        <dbReference type="Google" id="ProtNLM"/>
    </source>
</evidence>
<protein>
    <recommendedName>
        <fullName evidence="3">Secretory lipase</fullName>
    </recommendedName>
</protein>
<reference evidence="1" key="1">
    <citation type="submission" date="2023-03" db="EMBL/GenBank/DDBJ databases">
        <authorList>
            <person name="Cleenwerck I."/>
        </authorList>
    </citation>
    <scope>NUCLEOTIDE SEQUENCE</scope>
    <source>
        <strain evidence="1">LMG 32879</strain>
    </source>
</reference>
<evidence type="ECO:0000313" key="1">
    <source>
        <dbReference type="EMBL" id="CAI9119870.1"/>
    </source>
</evidence>
<dbReference type="InterPro" id="IPR029058">
    <property type="entry name" value="AB_hydrolase_fold"/>
</dbReference>